<sequence length="567" mass="62069">MREGEMRGGVGGVGVGVQSDERGTGEVDGVTEGGGSSGHDLADNKWKLFDTATPFPTSRCATSTPTGHAAVRYLQLDREQPRSDRVVMTQNEDSLRHSECISRPRLDHTTHTKTSIDRHRRSNPEKLAKKLSSLSSATEDQEERESCLRKFTSCRWVIGYMCCAARFAQSAIRQCIGLAVVCMTLHSGTHVADPTVATGVFGQGGNETWEDGVANSSGEAEVTVAEFVWSPQYEGLILNGFNIGFLFSPILGGHIAGRFGGKRVVAVALLGGGLTTIFLPMAARCNDIFVIILRITTGMFLGAVDPAIQALWAKWAPKQEKAQLTTCSYTGLSLAGVLTFFVSGYLCDIDIDNGWPFIFYFFGMFALLCLPPWMLLVYDSPAQHPRILDNEKLKTPWRGMMTSTAFWAIIVAHVTYTWVTSWMMSYLPKYLKEKMKFDIKENGLYSSLPYVGRLLSGFLAGYLSDFITSRNKFTTAKTRKIFQVVGCIGCAVCMQAVGFLDHTWRGAAVVLLVLAISFQNLTSVAFRINHLDIAPRFAGVMMGMTVTAAMLISLTGPPITAAIIKTS</sequence>
<feature type="transmembrane region" description="Helical" evidence="8">
    <location>
        <begin position="324"/>
        <end position="346"/>
    </location>
</feature>
<accession>A0ABD0LN80</accession>
<comment type="subcellular location">
    <subcellularLocation>
        <location evidence="1">Membrane</location>
        <topology evidence="1">Multi-pass membrane protein</topology>
    </subcellularLocation>
</comment>
<feature type="compositionally biased region" description="Basic and acidic residues" evidence="7">
    <location>
        <begin position="108"/>
        <end position="128"/>
    </location>
</feature>
<evidence type="ECO:0000259" key="9">
    <source>
        <dbReference type="PROSITE" id="PS50850"/>
    </source>
</evidence>
<evidence type="ECO:0000313" key="10">
    <source>
        <dbReference type="EMBL" id="KAK7500731.1"/>
    </source>
</evidence>
<organism evidence="10 11">
    <name type="scientific">Batillaria attramentaria</name>
    <dbReference type="NCBI Taxonomy" id="370345"/>
    <lineage>
        <taxon>Eukaryota</taxon>
        <taxon>Metazoa</taxon>
        <taxon>Spiralia</taxon>
        <taxon>Lophotrochozoa</taxon>
        <taxon>Mollusca</taxon>
        <taxon>Gastropoda</taxon>
        <taxon>Caenogastropoda</taxon>
        <taxon>Sorbeoconcha</taxon>
        <taxon>Cerithioidea</taxon>
        <taxon>Batillariidae</taxon>
        <taxon>Batillaria</taxon>
    </lineage>
</organism>
<keyword evidence="2" id="KW-0813">Transport</keyword>
<dbReference type="FunFam" id="1.20.1250.20:FF:000423">
    <property type="entry name" value="Putative inorganic phosphate cotransporter-like Protein"/>
    <property type="match status" value="1"/>
</dbReference>
<evidence type="ECO:0000256" key="6">
    <source>
        <dbReference type="ARBA" id="ARBA00023136"/>
    </source>
</evidence>
<dbReference type="FunFam" id="1.20.1250.20:FF:000003">
    <property type="entry name" value="Solute carrier family 17 member 3"/>
    <property type="match status" value="1"/>
</dbReference>
<evidence type="ECO:0000256" key="5">
    <source>
        <dbReference type="ARBA" id="ARBA00022989"/>
    </source>
</evidence>
<dbReference type="Proteomes" id="UP001519460">
    <property type="component" value="Unassembled WGS sequence"/>
</dbReference>
<dbReference type="InterPro" id="IPR050382">
    <property type="entry name" value="MFS_Na/Anion_cotransporter"/>
</dbReference>
<keyword evidence="6 8" id="KW-0472">Membrane</keyword>
<keyword evidence="11" id="KW-1185">Reference proteome</keyword>
<keyword evidence="4" id="KW-0769">Symport</keyword>
<dbReference type="PANTHER" id="PTHR11662">
    <property type="entry name" value="SOLUTE CARRIER FAMILY 17"/>
    <property type="match status" value="1"/>
</dbReference>
<keyword evidence="5 8" id="KW-1133">Transmembrane helix</keyword>
<feature type="transmembrane region" description="Helical" evidence="8">
    <location>
        <begin position="538"/>
        <end position="564"/>
    </location>
</feature>
<proteinExistence type="predicted"/>
<feature type="transmembrane region" description="Helical" evidence="8">
    <location>
        <begin position="481"/>
        <end position="500"/>
    </location>
</feature>
<feature type="transmembrane region" description="Helical" evidence="8">
    <location>
        <begin position="399"/>
        <end position="419"/>
    </location>
</feature>
<dbReference type="Pfam" id="PF07690">
    <property type="entry name" value="MFS_1"/>
    <property type="match status" value="1"/>
</dbReference>
<feature type="transmembrane region" description="Helical" evidence="8">
    <location>
        <begin position="264"/>
        <end position="282"/>
    </location>
</feature>
<dbReference type="InterPro" id="IPR036259">
    <property type="entry name" value="MFS_trans_sf"/>
</dbReference>
<protein>
    <recommendedName>
        <fullName evidence="9">Major facilitator superfamily (MFS) profile domain-containing protein</fullName>
    </recommendedName>
</protein>
<name>A0ABD0LN80_9CAEN</name>
<evidence type="ECO:0000256" key="7">
    <source>
        <dbReference type="SAM" id="MobiDB-lite"/>
    </source>
</evidence>
<evidence type="ECO:0000256" key="4">
    <source>
        <dbReference type="ARBA" id="ARBA00022847"/>
    </source>
</evidence>
<feature type="region of interest" description="Disordered" evidence="7">
    <location>
        <begin position="1"/>
        <end position="42"/>
    </location>
</feature>
<dbReference type="InterPro" id="IPR011701">
    <property type="entry name" value="MFS"/>
</dbReference>
<gene>
    <name evidence="10" type="ORF">BaRGS_00007975</name>
</gene>
<dbReference type="GO" id="GO:0016020">
    <property type="term" value="C:membrane"/>
    <property type="evidence" value="ECO:0007669"/>
    <property type="project" value="UniProtKB-SubCell"/>
</dbReference>
<dbReference type="AlphaFoldDB" id="A0ABD0LN80"/>
<dbReference type="PANTHER" id="PTHR11662:SF399">
    <property type="entry name" value="FI19708P1-RELATED"/>
    <property type="match status" value="1"/>
</dbReference>
<dbReference type="SUPFAM" id="SSF103473">
    <property type="entry name" value="MFS general substrate transporter"/>
    <property type="match status" value="1"/>
</dbReference>
<feature type="domain" description="Major facilitator superfamily (MFS) profile" evidence="9">
    <location>
        <begin position="179"/>
        <end position="567"/>
    </location>
</feature>
<dbReference type="Gene3D" id="1.20.1250.20">
    <property type="entry name" value="MFS general substrate transporter like domains"/>
    <property type="match status" value="2"/>
</dbReference>
<dbReference type="InterPro" id="IPR020846">
    <property type="entry name" value="MFS_dom"/>
</dbReference>
<comment type="caution">
    <text evidence="10">The sequence shown here is derived from an EMBL/GenBank/DDBJ whole genome shotgun (WGS) entry which is preliminary data.</text>
</comment>
<dbReference type="EMBL" id="JACVVK020000035">
    <property type="protein sequence ID" value="KAK7500731.1"/>
    <property type="molecule type" value="Genomic_DNA"/>
</dbReference>
<reference evidence="10 11" key="1">
    <citation type="journal article" date="2023" name="Sci. Data">
        <title>Genome assembly of the Korean intertidal mud-creeper Batillaria attramentaria.</title>
        <authorList>
            <person name="Patra A.K."/>
            <person name="Ho P.T."/>
            <person name="Jun S."/>
            <person name="Lee S.J."/>
            <person name="Kim Y."/>
            <person name="Won Y.J."/>
        </authorList>
    </citation>
    <scope>NUCLEOTIDE SEQUENCE [LARGE SCALE GENOMIC DNA]</scope>
    <source>
        <strain evidence="10">Wonlab-2016</strain>
    </source>
</reference>
<evidence type="ECO:0000256" key="2">
    <source>
        <dbReference type="ARBA" id="ARBA00022448"/>
    </source>
</evidence>
<dbReference type="PROSITE" id="PS50850">
    <property type="entry name" value="MFS"/>
    <property type="match status" value="1"/>
</dbReference>
<evidence type="ECO:0000256" key="1">
    <source>
        <dbReference type="ARBA" id="ARBA00004141"/>
    </source>
</evidence>
<keyword evidence="3 8" id="KW-0812">Transmembrane</keyword>
<evidence type="ECO:0000256" key="8">
    <source>
        <dbReference type="SAM" id="Phobius"/>
    </source>
</evidence>
<feature type="transmembrane region" description="Helical" evidence="8">
    <location>
        <begin position="506"/>
        <end position="526"/>
    </location>
</feature>
<feature type="transmembrane region" description="Helical" evidence="8">
    <location>
        <begin position="358"/>
        <end position="378"/>
    </location>
</feature>
<dbReference type="GO" id="GO:0015293">
    <property type="term" value="F:symporter activity"/>
    <property type="evidence" value="ECO:0007669"/>
    <property type="project" value="UniProtKB-KW"/>
</dbReference>
<feature type="transmembrane region" description="Helical" evidence="8">
    <location>
        <begin position="288"/>
        <end position="312"/>
    </location>
</feature>
<evidence type="ECO:0000313" key="11">
    <source>
        <dbReference type="Proteomes" id="UP001519460"/>
    </source>
</evidence>
<feature type="region of interest" description="Disordered" evidence="7">
    <location>
        <begin position="108"/>
        <end position="137"/>
    </location>
</feature>
<evidence type="ECO:0000256" key="3">
    <source>
        <dbReference type="ARBA" id="ARBA00022692"/>
    </source>
</evidence>
<feature type="non-terminal residue" evidence="10">
    <location>
        <position position="567"/>
    </location>
</feature>